<evidence type="ECO:0000256" key="6">
    <source>
        <dbReference type="ARBA" id="ARBA00022801"/>
    </source>
</evidence>
<keyword evidence="6" id="KW-0378">Hydrolase</keyword>
<protein>
    <submittedName>
        <fullName evidence="8">Bacteriophage replication protein</fullName>
    </submittedName>
</protein>
<evidence type="ECO:0000256" key="5">
    <source>
        <dbReference type="ARBA" id="ARBA00022759"/>
    </source>
</evidence>
<dbReference type="GO" id="GO:0006260">
    <property type="term" value="P:DNA replication"/>
    <property type="evidence" value="ECO:0007669"/>
    <property type="project" value="UniProtKB-KW"/>
</dbReference>
<keyword evidence="9" id="KW-1185">Reference proteome</keyword>
<comment type="function">
    <text evidence="1">Possible endonuclease which induces a single-strand cut and initiates DNA replication.</text>
</comment>
<dbReference type="EMBL" id="BMDI01000001">
    <property type="protein sequence ID" value="GGI16915.1"/>
    <property type="molecule type" value="Genomic_DNA"/>
</dbReference>
<evidence type="ECO:0000313" key="9">
    <source>
        <dbReference type="Proteomes" id="UP000642180"/>
    </source>
</evidence>
<proteinExistence type="inferred from homology"/>
<comment type="similarity">
    <text evidence="2">Belongs to the phage GPA family.</text>
</comment>
<reference evidence="9" key="1">
    <citation type="journal article" date="2019" name="Int. J. Syst. Evol. Microbiol.">
        <title>The Global Catalogue of Microorganisms (GCM) 10K type strain sequencing project: providing services to taxonomists for standard genome sequencing and annotation.</title>
        <authorList>
            <consortium name="The Broad Institute Genomics Platform"/>
            <consortium name="The Broad Institute Genome Sequencing Center for Infectious Disease"/>
            <person name="Wu L."/>
            <person name="Ma J."/>
        </authorList>
    </citation>
    <scope>NUCLEOTIDE SEQUENCE [LARGE SCALE GENOMIC DNA]</scope>
    <source>
        <strain evidence="9">CCM 2767</strain>
    </source>
</reference>
<dbReference type="AlphaFoldDB" id="A0A8J3AN97"/>
<dbReference type="InterPro" id="IPR008766">
    <property type="entry name" value="Replication_gene_A-like"/>
</dbReference>
<dbReference type="GO" id="GO:0004519">
    <property type="term" value="F:endonuclease activity"/>
    <property type="evidence" value="ECO:0007669"/>
    <property type="project" value="UniProtKB-KW"/>
</dbReference>
<dbReference type="RefSeq" id="WP_188379829.1">
    <property type="nucleotide sequence ID" value="NZ_BMDI01000001.1"/>
</dbReference>
<dbReference type="Pfam" id="PF05840">
    <property type="entry name" value="Phage_GPA"/>
    <property type="match status" value="1"/>
</dbReference>
<comment type="caution">
    <text evidence="8">The sequence shown here is derived from an EMBL/GenBank/DDBJ whole genome shotgun (WGS) entry which is preliminary data.</text>
</comment>
<keyword evidence="3" id="KW-0235">DNA replication</keyword>
<keyword evidence="5" id="KW-0255">Endonuclease</keyword>
<evidence type="ECO:0000256" key="2">
    <source>
        <dbReference type="ARBA" id="ARBA00009260"/>
    </source>
</evidence>
<accession>A0A8J3AN97</accession>
<organism evidence="8 9">
    <name type="scientific">Oxalicibacterium faecigallinarum</name>
    <dbReference type="NCBI Taxonomy" id="573741"/>
    <lineage>
        <taxon>Bacteria</taxon>
        <taxon>Pseudomonadati</taxon>
        <taxon>Pseudomonadota</taxon>
        <taxon>Betaproteobacteria</taxon>
        <taxon>Burkholderiales</taxon>
        <taxon>Oxalobacteraceae</taxon>
        <taxon>Oxalicibacterium</taxon>
    </lineage>
</organism>
<evidence type="ECO:0000256" key="3">
    <source>
        <dbReference type="ARBA" id="ARBA00022705"/>
    </source>
</evidence>
<evidence type="ECO:0000313" key="8">
    <source>
        <dbReference type="EMBL" id="GGI16915.1"/>
    </source>
</evidence>
<evidence type="ECO:0000256" key="4">
    <source>
        <dbReference type="ARBA" id="ARBA00022722"/>
    </source>
</evidence>
<keyword evidence="4" id="KW-0540">Nuclease</keyword>
<evidence type="ECO:0000256" key="1">
    <source>
        <dbReference type="ARBA" id="ARBA00003293"/>
    </source>
</evidence>
<gene>
    <name evidence="8" type="ORF">GCM10008066_06350</name>
</gene>
<evidence type="ECO:0000259" key="7">
    <source>
        <dbReference type="Pfam" id="PF05840"/>
    </source>
</evidence>
<dbReference type="Proteomes" id="UP000642180">
    <property type="component" value="Unassembled WGS sequence"/>
</dbReference>
<sequence>MLALDQHPARPEWAQRIVSELPARWQKRLFGKWQKTRNAFDASILTAEGDATRSAAHWLLNTVDQLKTVNIPLDATDADICARAQELAAHCVELGGIFREWEWRAALETVCQANHVTAPYIKNRSTAETEINRLTCPIWWRRQLRKAHAKAVEAAAISIGYVNRSRDIYVSNESVRRRAQQNRRNAAMMEATKLRNEDGFELTVAEAAAKGTANKAIRRGELMTRIAGFERIAVDCGHVGLFFTMTCPSRMHKWRSVGEGKVIENKKYDGTTPKEAQEHLSQVWARIRTALARRGFNWYGFRIAEPNHDGTPHWHILVFFDDRWSGISARTALPRVCAMVRRYALQDSGTERGAKKHRVDFRPMDASKGTAAGYIAKYVSKNIDGYRVEKDLFGNDALTTARRVEAWAATWRIRQFQQVGGPPVTVWREMRRIKELPADAPEHLVQAHIACNKHDADSDFPAKAAWDAYCKAQGGVFTGRNYRIKLATESDGGTGRYGEALAPRPVGVHTIAMVQFRDGIVTGTKAIETLVKSVRHVWEFLRAGGGSTKAGIARPWTRVNNCTRENFAGIAKRFEAVPRLMGPMQKTSNFEFFGPVNWPEIERGLNA</sequence>
<feature type="domain" description="Replication gene A protein-like" evidence="7">
    <location>
        <begin position="107"/>
        <end position="386"/>
    </location>
</feature>
<name>A0A8J3AN97_9BURK</name>
<dbReference type="GO" id="GO:0016787">
    <property type="term" value="F:hydrolase activity"/>
    <property type="evidence" value="ECO:0007669"/>
    <property type="project" value="UniProtKB-KW"/>
</dbReference>